<proteinExistence type="predicted"/>
<organism evidence="1 2">
    <name type="scientific">Corchorus olitorius</name>
    <dbReference type="NCBI Taxonomy" id="93759"/>
    <lineage>
        <taxon>Eukaryota</taxon>
        <taxon>Viridiplantae</taxon>
        <taxon>Streptophyta</taxon>
        <taxon>Embryophyta</taxon>
        <taxon>Tracheophyta</taxon>
        <taxon>Spermatophyta</taxon>
        <taxon>Magnoliopsida</taxon>
        <taxon>eudicotyledons</taxon>
        <taxon>Gunneridae</taxon>
        <taxon>Pentapetalae</taxon>
        <taxon>rosids</taxon>
        <taxon>malvids</taxon>
        <taxon>Malvales</taxon>
        <taxon>Malvaceae</taxon>
        <taxon>Grewioideae</taxon>
        <taxon>Apeibeae</taxon>
        <taxon>Corchorus</taxon>
    </lineage>
</organism>
<evidence type="ECO:0000313" key="1">
    <source>
        <dbReference type="EMBL" id="OMO75124.1"/>
    </source>
</evidence>
<protein>
    <submittedName>
        <fullName evidence="1">Uncharacterized protein</fullName>
    </submittedName>
</protein>
<accession>A0A1R3HXT2</accession>
<sequence>MALILAGNPEEKRIIREEKGAGKSGEKRERQKATGFLGIRMVGLNRHLGERAKKKD</sequence>
<dbReference type="Proteomes" id="UP000187203">
    <property type="component" value="Unassembled WGS sequence"/>
</dbReference>
<dbReference type="EMBL" id="AWUE01019230">
    <property type="protein sequence ID" value="OMO75124.1"/>
    <property type="molecule type" value="Genomic_DNA"/>
</dbReference>
<name>A0A1R3HXT2_9ROSI</name>
<gene>
    <name evidence="1" type="ORF">COLO4_26311</name>
</gene>
<comment type="caution">
    <text evidence="1">The sequence shown here is derived from an EMBL/GenBank/DDBJ whole genome shotgun (WGS) entry which is preliminary data.</text>
</comment>
<evidence type="ECO:0000313" key="2">
    <source>
        <dbReference type="Proteomes" id="UP000187203"/>
    </source>
</evidence>
<keyword evidence="2" id="KW-1185">Reference proteome</keyword>
<reference evidence="2" key="1">
    <citation type="submission" date="2013-09" db="EMBL/GenBank/DDBJ databases">
        <title>Corchorus olitorius genome sequencing.</title>
        <authorList>
            <person name="Alam M."/>
            <person name="Haque M.S."/>
            <person name="Islam M.S."/>
            <person name="Emdad E.M."/>
            <person name="Islam M.M."/>
            <person name="Ahmed B."/>
            <person name="Halim A."/>
            <person name="Hossen Q.M.M."/>
            <person name="Hossain M.Z."/>
            <person name="Ahmed R."/>
            <person name="Khan M.M."/>
            <person name="Islam R."/>
            <person name="Rashid M.M."/>
            <person name="Khan S.A."/>
            <person name="Rahman M.S."/>
            <person name="Alam M."/>
            <person name="Yahiya A.S."/>
            <person name="Khan M.S."/>
            <person name="Azam M.S."/>
            <person name="Haque T."/>
            <person name="Lashkar M.Z.H."/>
            <person name="Akhand A.I."/>
            <person name="Morshed G."/>
            <person name="Roy S."/>
            <person name="Uddin K.S."/>
            <person name="Rabeya T."/>
            <person name="Hossain A.S."/>
            <person name="Chowdhury A."/>
            <person name="Snigdha A.R."/>
            <person name="Mortoza M.S."/>
            <person name="Matin S.A."/>
            <person name="Hoque S.M.E."/>
            <person name="Islam M.K."/>
            <person name="Roy D.K."/>
            <person name="Haider R."/>
            <person name="Moosa M.M."/>
            <person name="Elias S.M."/>
            <person name="Hasan A.M."/>
            <person name="Jahan S."/>
            <person name="Shafiuddin M."/>
            <person name="Mahmood N."/>
            <person name="Shommy N.S."/>
        </authorList>
    </citation>
    <scope>NUCLEOTIDE SEQUENCE [LARGE SCALE GENOMIC DNA]</scope>
    <source>
        <strain evidence="2">cv. O-4</strain>
    </source>
</reference>
<dbReference type="AlphaFoldDB" id="A0A1R3HXT2"/>